<evidence type="ECO:0000313" key="2">
    <source>
        <dbReference type="EMBL" id="MPV86904.1"/>
    </source>
</evidence>
<feature type="transmembrane region" description="Helical" evidence="1">
    <location>
        <begin position="6"/>
        <end position="36"/>
    </location>
</feature>
<accession>A0A6N7EVW3</accession>
<sequence>MIYRFIRFVFLMVFSLSFLVTGTWPLAVLFAVFALLIEMEPCWRLTQIARLVVIITVGAFFLHIGGLIALAGGLICAGLIADAIINIVAPSNPTLNPH</sequence>
<evidence type="ECO:0000256" key="1">
    <source>
        <dbReference type="SAM" id="Phobius"/>
    </source>
</evidence>
<dbReference type="AlphaFoldDB" id="A0A6N7EVW3"/>
<proteinExistence type="predicted"/>
<gene>
    <name evidence="2" type="ORF">GCU85_09220</name>
</gene>
<dbReference type="EMBL" id="WHNW01000013">
    <property type="protein sequence ID" value="MPV86904.1"/>
    <property type="molecule type" value="Genomic_DNA"/>
</dbReference>
<reference evidence="2 3" key="1">
    <citation type="submission" date="2019-10" db="EMBL/GenBank/DDBJ databases">
        <title>Cardiobacteriales fam. a chemoheterotrophic member of the order Cardiobacteriales, and proposal of Cardiobacteriales fam. nov.</title>
        <authorList>
            <person name="Wang C."/>
        </authorList>
    </citation>
    <scope>NUCLEOTIDE SEQUENCE [LARGE SCALE GENOMIC DNA]</scope>
    <source>
        <strain evidence="2 3">ML27</strain>
    </source>
</reference>
<dbReference type="InParanoid" id="A0A6N7EVW3"/>
<feature type="transmembrane region" description="Helical" evidence="1">
    <location>
        <begin position="48"/>
        <end position="81"/>
    </location>
</feature>
<keyword evidence="1" id="KW-0472">Membrane</keyword>
<dbReference type="RefSeq" id="WP_152810893.1">
    <property type="nucleotide sequence ID" value="NZ_WHNW01000013.1"/>
</dbReference>
<protein>
    <submittedName>
        <fullName evidence="2">Uncharacterized protein</fullName>
    </submittedName>
</protein>
<comment type="caution">
    <text evidence="2">The sequence shown here is derived from an EMBL/GenBank/DDBJ whole genome shotgun (WGS) entry which is preliminary data.</text>
</comment>
<keyword evidence="1" id="KW-1133">Transmembrane helix</keyword>
<dbReference type="Proteomes" id="UP000471298">
    <property type="component" value="Unassembled WGS sequence"/>
</dbReference>
<organism evidence="2 3">
    <name type="scientific">Ostreibacterium oceani</name>
    <dbReference type="NCBI Taxonomy" id="2654998"/>
    <lineage>
        <taxon>Bacteria</taxon>
        <taxon>Pseudomonadati</taxon>
        <taxon>Pseudomonadota</taxon>
        <taxon>Gammaproteobacteria</taxon>
        <taxon>Cardiobacteriales</taxon>
        <taxon>Ostreibacteriaceae</taxon>
        <taxon>Ostreibacterium</taxon>
    </lineage>
</organism>
<keyword evidence="1" id="KW-0812">Transmembrane</keyword>
<name>A0A6N7EVW3_9GAMM</name>
<evidence type="ECO:0000313" key="3">
    <source>
        <dbReference type="Proteomes" id="UP000471298"/>
    </source>
</evidence>
<keyword evidence="3" id="KW-1185">Reference proteome</keyword>